<dbReference type="InterPro" id="IPR051395">
    <property type="entry name" value="Cytochrome_c_Peroxidase/MauG"/>
</dbReference>
<evidence type="ECO:0000256" key="3">
    <source>
        <dbReference type="SAM" id="MobiDB-lite"/>
    </source>
</evidence>
<dbReference type="GO" id="GO:0020037">
    <property type="term" value="F:heme binding"/>
    <property type="evidence" value="ECO:0007669"/>
    <property type="project" value="InterPro"/>
</dbReference>
<reference evidence="4" key="1">
    <citation type="submission" date="2020-01" db="EMBL/GenBank/DDBJ databases">
        <authorList>
            <person name="Meier V. D."/>
            <person name="Meier V D."/>
        </authorList>
    </citation>
    <scope>NUCLEOTIDE SEQUENCE</scope>
    <source>
        <strain evidence="4">HLG_WM_MAG_08</strain>
    </source>
</reference>
<feature type="region of interest" description="Disordered" evidence="3">
    <location>
        <begin position="1"/>
        <end position="23"/>
    </location>
</feature>
<dbReference type="PANTHER" id="PTHR30600">
    <property type="entry name" value="CYTOCHROME C PEROXIDASE-RELATED"/>
    <property type="match status" value="1"/>
</dbReference>
<dbReference type="Gene3D" id="1.10.760.10">
    <property type="entry name" value="Cytochrome c-like domain"/>
    <property type="match status" value="1"/>
</dbReference>
<organism evidence="4">
    <name type="scientific">uncultured Thiotrichaceae bacterium</name>
    <dbReference type="NCBI Taxonomy" id="298394"/>
    <lineage>
        <taxon>Bacteria</taxon>
        <taxon>Pseudomonadati</taxon>
        <taxon>Pseudomonadota</taxon>
        <taxon>Gammaproteobacteria</taxon>
        <taxon>Thiotrichales</taxon>
        <taxon>Thiotrichaceae</taxon>
        <taxon>environmental samples</taxon>
    </lineage>
</organism>
<evidence type="ECO:0000256" key="2">
    <source>
        <dbReference type="ARBA" id="ARBA00023002"/>
    </source>
</evidence>
<sequence>MPGQAKPLTATPHHPANSAWESLESDTQKAVNQVFVNTAKVIAAFEETIVSRNSPFDRFAAGMKTGDEDKQQAISVGAKKGLKLFVGKAGCVQCHFGPNFSDGEFHHLFLEKRQPGLPDGRYLGIAQLMVDPFNTKSAYNDAPADGSYRSPLDYVYRNVEFRGQFKTPSLRNAVKTAPYMHTGELSSLEEVVGYYNQISERQASGNHQETVLKSLNLTPDEQGYLVAFLQTLTDESFLETLSQRAK</sequence>
<accession>A0A6S6SGM9</accession>
<gene>
    <name evidence="4" type="ORF">HELGO_WM30559</name>
</gene>
<dbReference type="SUPFAM" id="SSF46626">
    <property type="entry name" value="Cytochrome c"/>
    <property type="match status" value="1"/>
</dbReference>
<dbReference type="InterPro" id="IPR036909">
    <property type="entry name" value="Cyt_c-like_dom_sf"/>
</dbReference>
<dbReference type="AlphaFoldDB" id="A0A6S6SGM9"/>
<keyword evidence="4" id="KW-0575">Peroxidase</keyword>
<dbReference type="EMBL" id="CACVAV010000069">
    <property type="protein sequence ID" value="CAA6804069.1"/>
    <property type="molecule type" value="Genomic_DNA"/>
</dbReference>
<dbReference type="GO" id="GO:0004130">
    <property type="term" value="F:cytochrome-c peroxidase activity"/>
    <property type="evidence" value="ECO:0007669"/>
    <property type="project" value="UniProtKB-EC"/>
</dbReference>
<protein>
    <submittedName>
        <fullName evidence="4">Cytochrome c551 peroxidase (EC)</fullName>
        <ecNumber evidence="4">1.11.1.5</ecNumber>
    </submittedName>
</protein>
<name>A0A6S6SGM9_9GAMM</name>
<dbReference type="EC" id="1.11.1.5" evidence="4"/>
<evidence type="ECO:0000256" key="1">
    <source>
        <dbReference type="ARBA" id="ARBA00022729"/>
    </source>
</evidence>
<dbReference type="PANTHER" id="PTHR30600:SF10">
    <property type="entry name" value="BLL6722 PROTEIN"/>
    <property type="match status" value="1"/>
</dbReference>
<dbReference type="GO" id="GO:0009055">
    <property type="term" value="F:electron transfer activity"/>
    <property type="evidence" value="ECO:0007669"/>
    <property type="project" value="InterPro"/>
</dbReference>
<proteinExistence type="predicted"/>
<keyword evidence="2 4" id="KW-0560">Oxidoreductase</keyword>
<evidence type="ECO:0000313" key="4">
    <source>
        <dbReference type="EMBL" id="CAA6804069.1"/>
    </source>
</evidence>
<keyword evidence="1" id="KW-0732">Signal</keyword>